<dbReference type="InterPro" id="IPR050700">
    <property type="entry name" value="YIM1/Zinc_Alcohol_DH_Fams"/>
</dbReference>
<dbReference type="RefSeq" id="XP_025407138.1">
    <property type="nucleotide sequence ID" value="XM_025551353.1"/>
</dbReference>
<dbReference type="Gene3D" id="3.90.180.10">
    <property type="entry name" value="Medium-chain alcohol dehydrogenases, catalytic domain"/>
    <property type="match status" value="1"/>
</dbReference>
<organism evidence="7 9">
    <name type="scientific">Sipha flava</name>
    <name type="common">yellow sugarcane aphid</name>
    <dbReference type="NCBI Taxonomy" id="143950"/>
    <lineage>
        <taxon>Eukaryota</taxon>
        <taxon>Metazoa</taxon>
        <taxon>Ecdysozoa</taxon>
        <taxon>Arthropoda</taxon>
        <taxon>Hexapoda</taxon>
        <taxon>Insecta</taxon>
        <taxon>Pterygota</taxon>
        <taxon>Neoptera</taxon>
        <taxon>Paraneoptera</taxon>
        <taxon>Hemiptera</taxon>
        <taxon>Sternorrhyncha</taxon>
        <taxon>Aphidomorpha</taxon>
        <taxon>Aphidoidea</taxon>
        <taxon>Aphididae</taxon>
        <taxon>Sipha</taxon>
    </lineage>
</organism>
<name>A0A8B8F8H2_9HEMI</name>
<dbReference type="SUPFAM" id="SSF51735">
    <property type="entry name" value="NAD(P)-binding Rossmann-fold domains"/>
    <property type="match status" value="1"/>
</dbReference>
<dbReference type="SMART" id="SM00829">
    <property type="entry name" value="PKS_ER"/>
    <property type="match status" value="1"/>
</dbReference>
<evidence type="ECO:0000313" key="11">
    <source>
        <dbReference type="RefSeq" id="XP_025407141.1"/>
    </source>
</evidence>
<comment type="similarity">
    <text evidence="2">Belongs to the zinc-containing alcohol dehydrogenase family. Quinone oxidoreductase subfamily.</text>
</comment>
<evidence type="ECO:0000259" key="6">
    <source>
        <dbReference type="SMART" id="SM00829"/>
    </source>
</evidence>
<dbReference type="FunFam" id="3.40.50.720:FF:000147">
    <property type="entry name" value="Reticulon-4-interacting protein 1 homolog, mitochondrial"/>
    <property type="match status" value="1"/>
</dbReference>
<dbReference type="GO" id="GO:0005739">
    <property type="term" value="C:mitochondrion"/>
    <property type="evidence" value="ECO:0007669"/>
    <property type="project" value="UniProtKB-SubCell"/>
</dbReference>
<dbReference type="SUPFAM" id="SSF50129">
    <property type="entry name" value="GroES-like"/>
    <property type="match status" value="1"/>
</dbReference>
<keyword evidence="4" id="KW-0560">Oxidoreductase</keyword>
<dbReference type="Pfam" id="PF13602">
    <property type="entry name" value="ADH_zinc_N_2"/>
    <property type="match status" value="1"/>
</dbReference>
<reference evidence="8 9" key="1">
    <citation type="submission" date="2025-04" db="UniProtKB">
        <authorList>
            <consortium name="RefSeq"/>
        </authorList>
    </citation>
    <scope>IDENTIFICATION</scope>
    <source>
        <tissue evidence="8 9">Whole body</tissue>
    </source>
</reference>
<keyword evidence="5" id="KW-0496">Mitochondrion</keyword>
<dbReference type="RefSeq" id="XP_025407140.1">
    <property type="nucleotide sequence ID" value="XM_025551355.1"/>
</dbReference>
<dbReference type="Proteomes" id="UP000694846">
    <property type="component" value="Unplaced"/>
</dbReference>
<dbReference type="PROSITE" id="PS01162">
    <property type="entry name" value="QOR_ZETA_CRYSTAL"/>
    <property type="match status" value="1"/>
</dbReference>
<dbReference type="GO" id="GO:0016491">
    <property type="term" value="F:oxidoreductase activity"/>
    <property type="evidence" value="ECO:0007669"/>
    <property type="project" value="UniProtKB-KW"/>
</dbReference>
<keyword evidence="3" id="KW-0809">Transit peptide</keyword>
<dbReference type="InterPro" id="IPR037397">
    <property type="entry name" value="RTN4IP1"/>
</dbReference>
<sequence>MSETANGPAARMVAWQVDSYGPFENSAKLNADVGSPAATVGPKDVLVRVRASSVNPIDVLMAEGYGQVLLGRIRQAKNMSLCRPVEFPLTLGRDFSGEVVATGIDVPAVDFTVGDSVMGVVAPYQQGCHAELVVAPAAQVIKKPKHMSDEEASSLLYTGLTAWCALKVSGGLYVLNASGKNVLVLGGSGGVGNCAIQILKSWGAKVTTTCSTNAINLVKGLGPDNVIDYTTEDAHKQIEQFGKYDLILDAAGIPYDSINKYMPLLKCWSFSGFITLRSPILHNTDSYGMIAGMLKNAYDLVVPNIVSGAVFKGSSIRWGTFMPLESGIKELAQLAEEKKLVVPIDSVFEFADMKDAFKKVKNGHIRGKVVVTFNDTKINTKN</sequence>
<evidence type="ECO:0000313" key="7">
    <source>
        <dbReference type="Proteomes" id="UP000694846"/>
    </source>
</evidence>
<dbReference type="GO" id="GO:0008270">
    <property type="term" value="F:zinc ion binding"/>
    <property type="evidence" value="ECO:0007669"/>
    <property type="project" value="InterPro"/>
</dbReference>
<proteinExistence type="inferred from homology"/>
<evidence type="ECO:0000256" key="1">
    <source>
        <dbReference type="ARBA" id="ARBA00004173"/>
    </source>
</evidence>
<evidence type="ECO:0000256" key="5">
    <source>
        <dbReference type="ARBA" id="ARBA00023128"/>
    </source>
</evidence>
<evidence type="ECO:0000256" key="2">
    <source>
        <dbReference type="ARBA" id="ARBA00010371"/>
    </source>
</evidence>
<dbReference type="AlphaFoldDB" id="A0A8B8F8H2"/>
<dbReference type="Gene3D" id="3.40.50.720">
    <property type="entry name" value="NAD(P)-binding Rossmann-like Domain"/>
    <property type="match status" value="1"/>
</dbReference>
<dbReference type="RefSeq" id="XP_025407139.1">
    <property type="nucleotide sequence ID" value="XM_025551354.1"/>
</dbReference>
<accession>A0A8B8F8H2</accession>
<dbReference type="RefSeq" id="XP_025407141.1">
    <property type="nucleotide sequence ID" value="XM_025551356.1"/>
</dbReference>
<dbReference type="OrthoDB" id="48317at2759"/>
<dbReference type="PANTHER" id="PTHR11695">
    <property type="entry name" value="ALCOHOL DEHYDROGENASE RELATED"/>
    <property type="match status" value="1"/>
</dbReference>
<dbReference type="InterPro" id="IPR011032">
    <property type="entry name" value="GroES-like_sf"/>
</dbReference>
<evidence type="ECO:0000313" key="10">
    <source>
        <dbReference type="RefSeq" id="XP_025407140.1"/>
    </source>
</evidence>
<keyword evidence="7" id="KW-1185">Reference proteome</keyword>
<dbReference type="CDD" id="cd08248">
    <property type="entry name" value="RTN4I1"/>
    <property type="match status" value="1"/>
</dbReference>
<dbReference type="InterPro" id="IPR036291">
    <property type="entry name" value="NAD(P)-bd_dom_sf"/>
</dbReference>
<evidence type="ECO:0000313" key="9">
    <source>
        <dbReference type="RefSeq" id="XP_025407139.1"/>
    </source>
</evidence>
<evidence type="ECO:0000256" key="3">
    <source>
        <dbReference type="ARBA" id="ARBA00022946"/>
    </source>
</evidence>
<dbReference type="InterPro" id="IPR020843">
    <property type="entry name" value="ER"/>
</dbReference>
<dbReference type="GeneID" id="112681087"/>
<protein>
    <submittedName>
        <fullName evidence="8 9">Reticulon-4-interacting protein 1 homolog, mitochondrial</fullName>
    </submittedName>
</protein>
<evidence type="ECO:0000313" key="8">
    <source>
        <dbReference type="RefSeq" id="XP_025407138.1"/>
    </source>
</evidence>
<evidence type="ECO:0000256" key="4">
    <source>
        <dbReference type="ARBA" id="ARBA00023002"/>
    </source>
</evidence>
<dbReference type="Pfam" id="PF08240">
    <property type="entry name" value="ADH_N"/>
    <property type="match status" value="1"/>
</dbReference>
<dbReference type="InterPro" id="IPR013154">
    <property type="entry name" value="ADH-like_N"/>
</dbReference>
<dbReference type="PANTHER" id="PTHR11695:SF294">
    <property type="entry name" value="RETICULON-4-INTERACTING PROTEIN 1, MITOCHONDRIAL"/>
    <property type="match status" value="1"/>
</dbReference>
<feature type="domain" description="Enoyl reductase (ER)" evidence="6">
    <location>
        <begin position="21"/>
        <end position="371"/>
    </location>
</feature>
<dbReference type="InterPro" id="IPR002364">
    <property type="entry name" value="Quin_OxRdtase/zeta-crystal_CS"/>
</dbReference>
<comment type="subcellular location">
    <subcellularLocation>
        <location evidence="1">Mitochondrion</location>
    </subcellularLocation>
</comment>
<gene>
    <name evidence="8 9 10 11" type="primary">LOC112681087</name>
</gene>